<name>A0A0G4KKM5_VERLO</name>
<dbReference type="EMBL" id="CVQH01002002">
    <property type="protein sequence ID" value="CRK08049.1"/>
    <property type="molecule type" value="Genomic_DNA"/>
</dbReference>
<evidence type="ECO:0000313" key="1">
    <source>
        <dbReference type="EMBL" id="CRK08049.1"/>
    </source>
</evidence>
<dbReference type="AlphaFoldDB" id="A0A0G4KKM5"/>
<evidence type="ECO:0000313" key="2">
    <source>
        <dbReference type="Proteomes" id="UP000044602"/>
    </source>
</evidence>
<accession>A0A0G4KKM5</accession>
<dbReference type="Proteomes" id="UP000044602">
    <property type="component" value="Unassembled WGS sequence"/>
</dbReference>
<keyword evidence="2" id="KW-1185">Reference proteome</keyword>
<reference evidence="1 2" key="1">
    <citation type="submission" date="2015-05" db="EMBL/GenBank/DDBJ databases">
        <authorList>
            <person name="Wang D.B."/>
            <person name="Wang M."/>
        </authorList>
    </citation>
    <scope>NUCLEOTIDE SEQUENCE [LARGE SCALE GENOMIC DNA]</scope>
    <source>
        <strain evidence="1">VL1</strain>
    </source>
</reference>
<gene>
    <name evidence="1" type="ORF">BN1708_009796</name>
</gene>
<organism evidence="1 2">
    <name type="scientific">Verticillium longisporum</name>
    <name type="common">Verticillium dahliae var. longisporum</name>
    <dbReference type="NCBI Taxonomy" id="100787"/>
    <lineage>
        <taxon>Eukaryota</taxon>
        <taxon>Fungi</taxon>
        <taxon>Dikarya</taxon>
        <taxon>Ascomycota</taxon>
        <taxon>Pezizomycotina</taxon>
        <taxon>Sordariomycetes</taxon>
        <taxon>Hypocreomycetidae</taxon>
        <taxon>Glomerellales</taxon>
        <taxon>Plectosphaerellaceae</taxon>
        <taxon>Verticillium</taxon>
    </lineage>
</organism>
<protein>
    <submittedName>
        <fullName evidence="1">Uncharacterized protein</fullName>
    </submittedName>
</protein>
<proteinExistence type="predicted"/>
<sequence length="118" mass="13081">MAAGSGRGSSYAEGWVPRSQGEALVTVSTIRNEIFLSRRARMELLPSRSVATNAPQRTKTRYLTRSCPVASHMWASLSDCAQEYQAQNIVGDLDLNGHRSNVHTVQRGLSVLTLQRYM</sequence>